<feature type="compositionally biased region" description="Acidic residues" evidence="1">
    <location>
        <begin position="76"/>
        <end position="89"/>
    </location>
</feature>
<keyword evidence="3" id="KW-1185">Reference proteome</keyword>
<organism evidence="2 3">
    <name type="scientific">Lactuca saligna</name>
    <name type="common">Willowleaf lettuce</name>
    <dbReference type="NCBI Taxonomy" id="75948"/>
    <lineage>
        <taxon>Eukaryota</taxon>
        <taxon>Viridiplantae</taxon>
        <taxon>Streptophyta</taxon>
        <taxon>Embryophyta</taxon>
        <taxon>Tracheophyta</taxon>
        <taxon>Spermatophyta</taxon>
        <taxon>Magnoliopsida</taxon>
        <taxon>eudicotyledons</taxon>
        <taxon>Gunneridae</taxon>
        <taxon>Pentapetalae</taxon>
        <taxon>asterids</taxon>
        <taxon>campanulids</taxon>
        <taxon>Asterales</taxon>
        <taxon>Asteraceae</taxon>
        <taxon>Cichorioideae</taxon>
        <taxon>Cichorieae</taxon>
        <taxon>Lactucinae</taxon>
        <taxon>Lactuca</taxon>
    </lineage>
</organism>
<feature type="compositionally biased region" description="Polar residues" evidence="1">
    <location>
        <begin position="53"/>
        <end position="71"/>
    </location>
</feature>
<feature type="region of interest" description="Disordered" evidence="1">
    <location>
        <begin position="36"/>
        <end position="90"/>
    </location>
</feature>
<gene>
    <name evidence="2" type="ORF">LSALG_LOCUS2536</name>
</gene>
<name>A0AA35UNA9_LACSI</name>
<evidence type="ECO:0000313" key="3">
    <source>
        <dbReference type="Proteomes" id="UP001177003"/>
    </source>
</evidence>
<dbReference type="AlphaFoldDB" id="A0AA35UNA9"/>
<protein>
    <submittedName>
        <fullName evidence="2">Uncharacterized protein</fullName>
    </submittedName>
</protein>
<sequence length="119" mass="13100">MGEGVSHTFGQCNPSLIISSTFETFLVDTSISLPPFTIPTSTKSPPSTHSPTFDNVMNQPITSLFSSQSTDPPLIQEDDDQTGDDDEFDSNFADIEFHPEEENIPNNMLLTGKHLKILI</sequence>
<evidence type="ECO:0000256" key="1">
    <source>
        <dbReference type="SAM" id="MobiDB-lite"/>
    </source>
</evidence>
<proteinExistence type="predicted"/>
<feature type="compositionally biased region" description="Low complexity" evidence="1">
    <location>
        <begin position="36"/>
        <end position="52"/>
    </location>
</feature>
<evidence type="ECO:0000313" key="2">
    <source>
        <dbReference type="EMBL" id="CAI9261761.1"/>
    </source>
</evidence>
<accession>A0AA35UNA9</accession>
<dbReference type="EMBL" id="OX465086">
    <property type="protein sequence ID" value="CAI9261761.1"/>
    <property type="molecule type" value="Genomic_DNA"/>
</dbReference>
<reference evidence="2" key="1">
    <citation type="submission" date="2023-04" db="EMBL/GenBank/DDBJ databases">
        <authorList>
            <person name="Vijverberg K."/>
            <person name="Xiong W."/>
            <person name="Schranz E."/>
        </authorList>
    </citation>
    <scope>NUCLEOTIDE SEQUENCE</scope>
</reference>
<dbReference type="Proteomes" id="UP001177003">
    <property type="component" value="Chromosome 0"/>
</dbReference>